<proteinExistence type="predicted"/>
<name>A0A0N5D905_THECL</name>
<feature type="region of interest" description="Disordered" evidence="1">
    <location>
        <begin position="89"/>
        <end position="130"/>
    </location>
</feature>
<accession>A0A0N5D905</accession>
<reference evidence="2 3" key="2">
    <citation type="submission" date="2018-11" db="EMBL/GenBank/DDBJ databases">
        <authorList>
            <consortium name="Pathogen Informatics"/>
        </authorList>
    </citation>
    <scope>NUCLEOTIDE SEQUENCE [LARGE SCALE GENOMIC DNA]</scope>
</reference>
<dbReference type="Proteomes" id="UP000276776">
    <property type="component" value="Unassembled WGS sequence"/>
</dbReference>
<evidence type="ECO:0000313" key="2">
    <source>
        <dbReference type="EMBL" id="VDN07238.1"/>
    </source>
</evidence>
<sequence>MCQHCEERVKMVDHLATQSEKTLHYTRRHNKENVANENVETRVDARVRTAIRIKVDRPRYTIRSVVNFDKGIHATDTSQEGARKHLLQQSIWIPRGRSENDEHNKSKRGASTVKVSECDQAPEPVKRKLK</sequence>
<keyword evidence="3" id="KW-1185">Reference proteome</keyword>
<organism evidence="4">
    <name type="scientific">Thelazia callipaeda</name>
    <name type="common">Oriental eyeworm</name>
    <name type="synonym">Parasitic nematode</name>
    <dbReference type="NCBI Taxonomy" id="103827"/>
    <lineage>
        <taxon>Eukaryota</taxon>
        <taxon>Metazoa</taxon>
        <taxon>Ecdysozoa</taxon>
        <taxon>Nematoda</taxon>
        <taxon>Chromadorea</taxon>
        <taxon>Rhabditida</taxon>
        <taxon>Spirurina</taxon>
        <taxon>Spiruromorpha</taxon>
        <taxon>Thelazioidea</taxon>
        <taxon>Thelaziidae</taxon>
        <taxon>Thelazia</taxon>
    </lineage>
</organism>
<reference evidence="4" key="1">
    <citation type="submission" date="2017-02" db="UniProtKB">
        <authorList>
            <consortium name="WormBaseParasite"/>
        </authorList>
    </citation>
    <scope>IDENTIFICATION</scope>
</reference>
<gene>
    <name evidence="2" type="ORF">TCLT_LOCUS9592</name>
</gene>
<protein>
    <submittedName>
        <fullName evidence="4">C2H2-type domain-containing protein</fullName>
    </submittedName>
</protein>
<dbReference type="EMBL" id="UYYF01004833">
    <property type="protein sequence ID" value="VDN07238.1"/>
    <property type="molecule type" value="Genomic_DNA"/>
</dbReference>
<evidence type="ECO:0000313" key="3">
    <source>
        <dbReference type="Proteomes" id="UP000276776"/>
    </source>
</evidence>
<dbReference type="WBParaSite" id="TCLT_0000960301-mRNA-1">
    <property type="protein sequence ID" value="TCLT_0000960301-mRNA-1"/>
    <property type="gene ID" value="TCLT_0000960301"/>
</dbReference>
<dbReference type="AlphaFoldDB" id="A0A0N5D905"/>
<dbReference type="OrthoDB" id="5962029at2759"/>
<evidence type="ECO:0000313" key="4">
    <source>
        <dbReference type="WBParaSite" id="TCLT_0000960301-mRNA-1"/>
    </source>
</evidence>
<evidence type="ECO:0000256" key="1">
    <source>
        <dbReference type="SAM" id="MobiDB-lite"/>
    </source>
</evidence>